<dbReference type="Pfam" id="PF12793">
    <property type="entry name" value="SgrR_N"/>
    <property type="match status" value="1"/>
</dbReference>
<evidence type="ECO:0000259" key="7">
    <source>
        <dbReference type="Pfam" id="PF12793"/>
    </source>
</evidence>
<evidence type="ECO:0000259" key="6">
    <source>
        <dbReference type="Pfam" id="PF00496"/>
    </source>
</evidence>
<evidence type="ECO:0000256" key="4">
    <source>
        <dbReference type="ARBA" id="ARBA00023159"/>
    </source>
</evidence>
<name>A0A2K8QSX3_9GAMM</name>
<evidence type="ECO:0000256" key="1">
    <source>
        <dbReference type="ARBA" id="ARBA00022491"/>
    </source>
</evidence>
<dbReference type="Proteomes" id="UP000231901">
    <property type="component" value="Chromosome"/>
</dbReference>
<dbReference type="Pfam" id="PF00496">
    <property type="entry name" value="SBP_bac_5"/>
    <property type="match status" value="1"/>
</dbReference>
<keyword evidence="9" id="KW-1185">Reference proteome</keyword>
<organism evidence="8 9">
    <name type="scientific">Dickeya fangzhongdai</name>
    <dbReference type="NCBI Taxonomy" id="1778540"/>
    <lineage>
        <taxon>Bacteria</taxon>
        <taxon>Pseudomonadati</taxon>
        <taxon>Pseudomonadota</taxon>
        <taxon>Gammaproteobacteria</taxon>
        <taxon>Enterobacterales</taxon>
        <taxon>Pectobacteriaceae</taxon>
        <taxon>Dickeya</taxon>
    </lineage>
</organism>
<dbReference type="GO" id="GO:0015833">
    <property type="term" value="P:peptide transport"/>
    <property type="evidence" value="ECO:0007669"/>
    <property type="project" value="TreeGrafter"/>
</dbReference>
<keyword evidence="2" id="KW-0805">Transcription regulation</keyword>
<dbReference type="CDD" id="cd08507">
    <property type="entry name" value="PBP2_SgrR_like"/>
    <property type="match status" value="1"/>
</dbReference>
<evidence type="ECO:0000256" key="5">
    <source>
        <dbReference type="ARBA" id="ARBA00023163"/>
    </source>
</evidence>
<dbReference type="SUPFAM" id="SSF53850">
    <property type="entry name" value="Periplasmic binding protein-like II"/>
    <property type="match status" value="1"/>
</dbReference>
<dbReference type="GeneID" id="66566400"/>
<dbReference type="SUPFAM" id="SSF46785">
    <property type="entry name" value="Winged helix' DNA-binding domain"/>
    <property type="match status" value="1"/>
</dbReference>
<dbReference type="InterPro" id="IPR025370">
    <property type="entry name" value="SgrR_HTH_N"/>
</dbReference>
<dbReference type="NCBIfam" id="NF010149">
    <property type="entry name" value="PRK13626.1"/>
    <property type="match status" value="1"/>
</dbReference>
<dbReference type="AlphaFoldDB" id="A0A2K8QSX3"/>
<sequence length="555" mass="63947">MSSPRLQQQFIRLWQCLQGQDTDTTLQELALLLNCSRRHIRSLLNAMQQQGWLTWQAEAGRGKRSRLGFLYTGLALQQQRAEDLLEQDRIDQLVQLVGDKETVRQMLLSHLGRSVRQGRHLLRILYYRPMHNLLPGSALRRSETHIARQIFSGLTSLNEENGELLPDIAHHWQALSPLHWRFYLRPAIRFHHGRELTMEDVIASLSRLTALPLFSHLSDIASPTPFVLDIRLSMPDDWLPWLLGSVPAMILPKEWQTLPDFMRQPIGTGPYQVVRNSPNQLKIAAFDDYFGYRALIDEVSIWVLPDAPIIPACTVTLQGDDTTDNELENRLEEGCYFLLFDRRSPQMADPEIRHWLCQVLSPVAMLGLADSPYQSDWSPAYGLLPRWHHSPPRAVREKPVGLTHLTLTCYRDHPEYAVISSIMGRLLASHGVTLTLRCLEFDAWCQGDDASDLWLGSANFYLPLEFSLFAMLYELPLLRHCLGDDELEHTARQWRQGELSLAEWCQSLVSRQQLHPLFHHWLRLQGQASMRGLRMNTLGWFDFKSAWFAPPNPTP</sequence>
<dbReference type="GO" id="GO:0003677">
    <property type="term" value="F:DNA binding"/>
    <property type="evidence" value="ECO:0007669"/>
    <property type="project" value="UniProtKB-KW"/>
</dbReference>
<dbReference type="FunFam" id="3.40.190.10:FF:000070">
    <property type="entry name" value="HTH-type transcriptional regulator SgrR"/>
    <property type="match status" value="1"/>
</dbReference>
<protein>
    <submittedName>
        <fullName evidence="8">Transcriptional regulator SgrR</fullName>
    </submittedName>
</protein>
<gene>
    <name evidence="8" type="ORF">CVE23_18975</name>
</gene>
<keyword evidence="4" id="KW-0010">Activator</keyword>
<dbReference type="PANTHER" id="PTHR30290">
    <property type="entry name" value="PERIPLASMIC BINDING COMPONENT OF ABC TRANSPORTER"/>
    <property type="match status" value="1"/>
</dbReference>
<keyword evidence="5" id="KW-0804">Transcription</keyword>
<dbReference type="InterPro" id="IPR039424">
    <property type="entry name" value="SBP_5"/>
</dbReference>
<keyword evidence="3" id="KW-0238">DNA-binding</keyword>
<keyword evidence="1" id="KW-0678">Repressor</keyword>
<feature type="domain" description="Transcriptional regulator SgrR N-terminal HTH" evidence="7">
    <location>
        <begin position="5"/>
        <end position="118"/>
    </location>
</feature>
<accession>A0A2K8QSX3</accession>
<dbReference type="InterPro" id="IPR023767">
    <property type="entry name" value="Tscrpt_reg_SgrR"/>
</dbReference>
<proteinExistence type="predicted"/>
<dbReference type="GO" id="GO:1904680">
    <property type="term" value="F:peptide transmembrane transporter activity"/>
    <property type="evidence" value="ECO:0007669"/>
    <property type="project" value="TreeGrafter"/>
</dbReference>
<dbReference type="KEGG" id="dfn:CVE23_18975"/>
<evidence type="ECO:0000313" key="9">
    <source>
        <dbReference type="Proteomes" id="UP000231901"/>
    </source>
</evidence>
<evidence type="ECO:0000256" key="2">
    <source>
        <dbReference type="ARBA" id="ARBA00023015"/>
    </source>
</evidence>
<evidence type="ECO:0000256" key="3">
    <source>
        <dbReference type="ARBA" id="ARBA00023125"/>
    </source>
</evidence>
<dbReference type="EMBL" id="CP025003">
    <property type="protein sequence ID" value="ATZ95870.1"/>
    <property type="molecule type" value="Genomic_DNA"/>
</dbReference>
<dbReference type="PANTHER" id="PTHR30290:SF72">
    <property type="entry name" value="HTH-TYPE TRANSCRIPTIONAL REGULATOR SGRR"/>
    <property type="match status" value="1"/>
</dbReference>
<dbReference type="InterPro" id="IPR036390">
    <property type="entry name" value="WH_DNA-bd_sf"/>
</dbReference>
<dbReference type="Gene3D" id="3.40.190.10">
    <property type="entry name" value="Periplasmic binding protein-like II"/>
    <property type="match status" value="1"/>
</dbReference>
<dbReference type="InterPro" id="IPR000914">
    <property type="entry name" value="SBP_5_dom"/>
</dbReference>
<reference evidence="9" key="1">
    <citation type="journal article" date="2018" name="Genome Announc.">
        <title>Complete genome sequence of a Dickeya fangzhongdai type strain causing bleeding canker of pear tree trunks.</title>
        <authorList>
            <person name="Zhao Y."/>
            <person name="Tian Y."/>
            <person name="Li X."/>
            <person name="Hu B."/>
        </authorList>
    </citation>
    <scope>NUCLEOTIDE SEQUENCE [LARGE SCALE GENOMIC DNA]</scope>
    <source>
        <strain evidence="9">DSM 101947</strain>
    </source>
</reference>
<evidence type="ECO:0000313" key="8">
    <source>
        <dbReference type="EMBL" id="ATZ95870.1"/>
    </source>
</evidence>
<feature type="domain" description="Solute-binding protein family 5" evidence="6">
    <location>
        <begin position="164"/>
        <end position="308"/>
    </location>
</feature>
<dbReference type="RefSeq" id="WP_100850154.1">
    <property type="nucleotide sequence ID" value="NZ_BMJF01000005.1"/>
</dbReference>